<evidence type="ECO:0000313" key="1">
    <source>
        <dbReference type="EMBL" id="ADQ17602.1"/>
    </source>
</evidence>
<organism evidence="1 2">
    <name type="scientific">Leadbetterella byssophila (strain DSM 17132 / JCM 16389 / KACC 11308 / NBRC 106382 / 4M15)</name>
    <dbReference type="NCBI Taxonomy" id="649349"/>
    <lineage>
        <taxon>Bacteria</taxon>
        <taxon>Pseudomonadati</taxon>
        <taxon>Bacteroidota</taxon>
        <taxon>Cytophagia</taxon>
        <taxon>Cytophagales</taxon>
        <taxon>Leadbetterellaceae</taxon>
        <taxon>Leadbetterella</taxon>
    </lineage>
</organism>
<dbReference type="EMBL" id="CP002305">
    <property type="protein sequence ID" value="ADQ17602.1"/>
    <property type="molecule type" value="Genomic_DNA"/>
</dbReference>
<sequence length="93" mass="10566">MNKEKVVFNLSGEKIPFLVPKDEEALYVHARDILNDRLAVLKNKYAATANLNQLLTALAVEALVDALKVNDRYGKLKNEVDQRLDLIRDSWAD</sequence>
<name>E4RRR5_LEAB4</name>
<dbReference type="OrthoDB" id="1495773at2"/>
<dbReference type="HOGENOM" id="CLU_2396042_0_0_10"/>
<dbReference type="SUPFAM" id="SSF102829">
    <property type="entry name" value="Cell division protein ZapA-like"/>
    <property type="match status" value="1"/>
</dbReference>
<dbReference type="STRING" id="649349.Lbys_1900"/>
<dbReference type="AlphaFoldDB" id="E4RRR5"/>
<dbReference type="InterPro" id="IPR036192">
    <property type="entry name" value="Cell_div_ZapA-like_sf"/>
</dbReference>
<dbReference type="KEGG" id="lby:Lbys_1900"/>
<gene>
    <name evidence="1" type="ordered locus">Lbys_1900</name>
</gene>
<accession>E4RRR5</accession>
<dbReference type="RefSeq" id="WP_013408650.1">
    <property type="nucleotide sequence ID" value="NC_014655.1"/>
</dbReference>
<protein>
    <recommendedName>
        <fullName evidence="3">Cell division protein ZapA</fullName>
    </recommendedName>
</protein>
<dbReference type="InterPro" id="IPR007838">
    <property type="entry name" value="Cell_div_ZapA-like"/>
</dbReference>
<evidence type="ECO:0008006" key="3">
    <source>
        <dbReference type="Google" id="ProtNLM"/>
    </source>
</evidence>
<dbReference type="Proteomes" id="UP000007435">
    <property type="component" value="Chromosome"/>
</dbReference>
<reference evidence="1 2" key="2">
    <citation type="journal article" date="2011" name="Stand. Genomic Sci.">
        <title>Complete genome sequence of Leadbetterella byssophila type strain (4M15).</title>
        <authorList>
            <person name="Abt B."/>
            <person name="Teshima H."/>
            <person name="Lucas S."/>
            <person name="Lapidus A."/>
            <person name="Del Rio T.G."/>
            <person name="Nolan M."/>
            <person name="Tice H."/>
            <person name="Cheng J.F."/>
            <person name="Pitluck S."/>
            <person name="Liolios K."/>
            <person name="Pagani I."/>
            <person name="Ivanova N."/>
            <person name="Mavromatis K."/>
            <person name="Pati A."/>
            <person name="Tapia R."/>
            <person name="Han C."/>
            <person name="Goodwin L."/>
            <person name="Chen A."/>
            <person name="Palaniappan K."/>
            <person name="Land M."/>
            <person name="Hauser L."/>
            <person name="Chang Y.J."/>
            <person name="Jeffries C.D."/>
            <person name="Rohde M."/>
            <person name="Goker M."/>
            <person name="Tindall B.J."/>
            <person name="Detter J.C."/>
            <person name="Woyke T."/>
            <person name="Bristow J."/>
            <person name="Eisen J.A."/>
            <person name="Markowitz V."/>
            <person name="Hugenholtz P."/>
            <person name="Klenk H.P."/>
            <person name="Kyrpides N.C."/>
        </authorList>
    </citation>
    <scope>NUCLEOTIDE SEQUENCE [LARGE SCALE GENOMIC DNA]</scope>
    <source>
        <strain evidence="2">DSM 17132 / JCM 16389 / KACC 11308 / NBRC 106382 / 4M15</strain>
    </source>
</reference>
<evidence type="ECO:0000313" key="2">
    <source>
        <dbReference type="Proteomes" id="UP000007435"/>
    </source>
</evidence>
<keyword evidence="2" id="KW-1185">Reference proteome</keyword>
<dbReference type="Pfam" id="PF05164">
    <property type="entry name" value="ZapA"/>
    <property type="match status" value="1"/>
</dbReference>
<proteinExistence type="predicted"/>
<reference key="1">
    <citation type="submission" date="2010-11" db="EMBL/GenBank/DDBJ databases">
        <title>The complete genome of Leadbetterella byssophila DSM 17132.</title>
        <authorList>
            <consortium name="US DOE Joint Genome Institute (JGI-PGF)"/>
            <person name="Lucas S."/>
            <person name="Copeland A."/>
            <person name="Lapidus A."/>
            <person name="Glavina del Rio T."/>
            <person name="Dalin E."/>
            <person name="Tice H."/>
            <person name="Bruce D."/>
            <person name="Goodwin L."/>
            <person name="Pitluck S."/>
            <person name="Kyrpides N."/>
            <person name="Mavromatis K."/>
            <person name="Ivanova N."/>
            <person name="Teshima H."/>
            <person name="Brettin T."/>
            <person name="Detter J.C."/>
            <person name="Han C."/>
            <person name="Tapia R."/>
            <person name="Land M."/>
            <person name="Hauser L."/>
            <person name="Markowitz V."/>
            <person name="Cheng J.-F."/>
            <person name="Hugenholtz P."/>
            <person name="Woyke T."/>
            <person name="Wu D."/>
            <person name="Tindall B."/>
            <person name="Pomrenke H.G."/>
            <person name="Brambilla E."/>
            <person name="Klenk H.-P."/>
            <person name="Eisen J.A."/>
        </authorList>
    </citation>
    <scope>NUCLEOTIDE SEQUENCE [LARGE SCALE GENOMIC DNA]</scope>
    <source>
        <strain>DSM 17132</strain>
    </source>
</reference>